<sequence>MYQKQNVSYLAFPKNDPIRCAKWIENCGLSISVDDVVKKRYSVCGKHFETYMFLNDLKNRLQPHSSYLYYLMMRP</sequence>
<dbReference type="GeneID" id="100572261"/>
<keyword evidence="2 5" id="KW-0863">Zinc-finger</keyword>
<reference evidence="8" key="1">
    <citation type="submission" date="2010-06" db="EMBL/GenBank/DDBJ databases">
        <authorList>
            <person name="Jiang H."/>
            <person name="Abraham K."/>
            <person name="Ali S."/>
            <person name="Alsbrooks S.L."/>
            <person name="Anim B.N."/>
            <person name="Anosike U.S."/>
            <person name="Attaway T."/>
            <person name="Bandaranaike D.P."/>
            <person name="Battles P.K."/>
            <person name="Bell S.N."/>
            <person name="Bell A.V."/>
            <person name="Beltran B."/>
            <person name="Bickham C."/>
            <person name="Bustamante Y."/>
            <person name="Caleb T."/>
            <person name="Canada A."/>
            <person name="Cardenas V."/>
            <person name="Carter K."/>
            <person name="Chacko J."/>
            <person name="Chandrabose M.N."/>
            <person name="Chavez D."/>
            <person name="Chavez A."/>
            <person name="Chen L."/>
            <person name="Chu H.-S."/>
            <person name="Claassen K.J."/>
            <person name="Cockrell R."/>
            <person name="Collins M."/>
            <person name="Cooper J.A."/>
            <person name="Cree A."/>
            <person name="Curry S.M."/>
            <person name="Da Y."/>
            <person name="Dao M.D."/>
            <person name="Das B."/>
            <person name="Davila M.-L."/>
            <person name="Davy-Carroll L."/>
            <person name="Denson S."/>
            <person name="Dinh H."/>
            <person name="Ebong V.E."/>
            <person name="Edwards J.R."/>
            <person name="Egan A."/>
            <person name="El-Daye J."/>
            <person name="Escobedo L."/>
            <person name="Fernandez S."/>
            <person name="Fernando P.R."/>
            <person name="Flagg N."/>
            <person name="Forbes L.D."/>
            <person name="Fowler R.G."/>
            <person name="Fu Q."/>
            <person name="Gabisi R.A."/>
            <person name="Ganer J."/>
            <person name="Garbino Pronczuk A."/>
            <person name="Garcia R.M."/>
            <person name="Garner T."/>
            <person name="Garrett T.E."/>
            <person name="Gonzalez D.A."/>
            <person name="Hamid H."/>
            <person name="Hawkins E.S."/>
            <person name="Hirani K."/>
            <person name="Hogues M.E."/>
            <person name="Hollins B."/>
            <person name="Hsiao C.-H."/>
            <person name="Jabil R."/>
            <person name="James M.L."/>
            <person name="Jhangiani S.N."/>
            <person name="Johnson B."/>
            <person name="Johnson Q."/>
            <person name="Joshi V."/>
            <person name="Kalu J.B."/>
            <person name="Kam C."/>
            <person name="Kashfia A."/>
            <person name="Keebler J."/>
            <person name="Kisamo H."/>
            <person name="Kovar C.L."/>
            <person name="Lago L.A."/>
            <person name="Lai C.-Y."/>
            <person name="Laidlaw J."/>
            <person name="Lara F."/>
            <person name="Le T.-K."/>
            <person name="Lee S.L."/>
            <person name="Legall F.H."/>
            <person name="Lemon S.J."/>
            <person name="Lewis L.R."/>
            <person name="Li B."/>
            <person name="Liu Y."/>
            <person name="Liu Y.-S."/>
            <person name="Lopez J."/>
            <person name="Lozado R.J."/>
            <person name="Lu J."/>
            <person name="Madu R.C."/>
            <person name="Maheshwari M."/>
            <person name="Maheshwari R."/>
            <person name="Malloy K."/>
            <person name="Martinez E."/>
            <person name="Mathew T."/>
            <person name="Mercado I.C."/>
            <person name="Mercado C."/>
            <person name="Meyer B."/>
            <person name="Montgomery K."/>
            <person name="Morgan M.B."/>
            <person name="Munidasa M."/>
            <person name="Nazareth L.V."/>
            <person name="Nelson J."/>
            <person name="Ng B.M."/>
            <person name="Nguyen N.B."/>
            <person name="Nguyen P.Q."/>
            <person name="Nguyen T."/>
            <person name="Obregon M."/>
            <person name="Okwuonu G.O."/>
            <person name="Onwere C.G."/>
            <person name="Orozco G."/>
            <person name="Parra A."/>
            <person name="Patel S."/>
            <person name="Patil S."/>
            <person name="Perez A."/>
            <person name="Perez Y."/>
            <person name="Pham C."/>
            <person name="Primus E.L."/>
            <person name="Pu L.-L."/>
            <person name="Puazo M."/>
            <person name="Qin X."/>
            <person name="Quiroz J.B."/>
            <person name="Reese J."/>
            <person name="Richards S."/>
            <person name="Rives C.M."/>
            <person name="Robberts R."/>
            <person name="Ruiz S.J."/>
            <person name="Ruiz M.J."/>
            <person name="Santibanez J."/>
            <person name="Schneider B.W."/>
            <person name="Sisson I."/>
            <person name="Smith M."/>
            <person name="Sodergren E."/>
            <person name="Song X.-Z."/>
            <person name="Song B.B."/>
            <person name="Summersgill H."/>
            <person name="Thelus R."/>
            <person name="Thornton R.D."/>
            <person name="Trejos Z.Y."/>
            <person name="Usmani K."/>
            <person name="Vattathil S."/>
            <person name="Villasana D."/>
            <person name="Walker D.L."/>
            <person name="Wang S."/>
            <person name="Wang K."/>
            <person name="White C.S."/>
            <person name="Williams A.C."/>
            <person name="Williamson J."/>
            <person name="Wilson K."/>
            <person name="Woghiren I.O."/>
            <person name="Woodworth J.R."/>
            <person name="Worley K.C."/>
            <person name="Wright R.A."/>
            <person name="Wu W."/>
            <person name="Young L."/>
            <person name="Zhang L."/>
            <person name="Zhang J."/>
            <person name="Zhu Y."/>
            <person name="Muzny D.M."/>
            <person name="Weinstock G."/>
            <person name="Gibbs R.A."/>
        </authorList>
    </citation>
    <scope>NUCLEOTIDE SEQUENCE [LARGE SCALE GENOMIC DNA]</scope>
    <source>
        <strain evidence="8">LSR1</strain>
    </source>
</reference>
<dbReference type="SUPFAM" id="SSF57716">
    <property type="entry name" value="Glucocorticoid receptor-like (DNA-binding domain)"/>
    <property type="match status" value="1"/>
</dbReference>
<dbReference type="Pfam" id="PF05485">
    <property type="entry name" value="THAP"/>
    <property type="match status" value="1"/>
</dbReference>
<evidence type="ECO:0000313" key="7">
    <source>
        <dbReference type="EnsemblMetazoa" id="XP_003240784.1"/>
    </source>
</evidence>
<keyword evidence="8" id="KW-1185">Reference proteome</keyword>
<evidence type="ECO:0000256" key="1">
    <source>
        <dbReference type="ARBA" id="ARBA00022723"/>
    </source>
</evidence>
<proteinExistence type="predicted"/>
<organism evidence="7 8">
    <name type="scientific">Acyrthosiphon pisum</name>
    <name type="common">Pea aphid</name>
    <dbReference type="NCBI Taxonomy" id="7029"/>
    <lineage>
        <taxon>Eukaryota</taxon>
        <taxon>Metazoa</taxon>
        <taxon>Ecdysozoa</taxon>
        <taxon>Arthropoda</taxon>
        <taxon>Hexapoda</taxon>
        <taxon>Insecta</taxon>
        <taxon>Pterygota</taxon>
        <taxon>Neoptera</taxon>
        <taxon>Paraneoptera</taxon>
        <taxon>Hemiptera</taxon>
        <taxon>Sternorrhyncha</taxon>
        <taxon>Aphidomorpha</taxon>
        <taxon>Aphidoidea</taxon>
        <taxon>Aphididae</taxon>
        <taxon>Macrosiphini</taxon>
        <taxon>Acyrthosiphon</taxon>
    </lineage>
</organism>
<keyword evidence="4 5" id="KW-0238">DNA-binding</keyword>
<evidence type="ECO:0000256" key="2">
    <source>
        <dbReference type="ARBA" id="ARBA00022771"/>
    </source>
</evidence>
<evidence type="ECO:0000313" key="8">
    <source>
        <dbReference type="Proteomes" id="UP000007819"/>
    </source>
</evidence>
<evidence type="ECO:0000259" key="6">
    <source>
        <dbReference type="PROSITE" id="PS50950"/>
    </source>
</evidence>
<protein>
    <recommendedName>
        <fullName evidence="6">THAP-type domain-containing protein</fullName>
    </recommendedName>
</protein>
<dbReference type="GO" id="GO:0003677">
    <property type="term" value="F:DNA binding"/>
    <property type="evidence" value="ECO:0007669"/>
    <property type="project" value="UniProtKB-UniRule"/>
</dbReference>
<dbReference type="GO" id="GO:0008270">
    <property type="term" value="F:zinc ion binding"/>
    <property type="evidence" value="ECO:0007669"/>
    <property type="project" value="UniProtKB-KW"/>
</dbReference>
<dbReference type="InterPro" id="IPR006612">
    <property type="entry name" value="THAP_Znf"/>
</dbReference>
<dbReference type="RefSeq" id="XP_003240784.1">
    <property type="nucleotide sequence ID" value="XM_003240736.3"/>
</dbReference>
<dbReference type="AlphaFoldDB" id="A0A8R1W7B3"/>
<keyword evidence="1" id="KW-0479">Metal-binding</keyword>
<dbReference type="PROSITE" id="PS50950">
    <property type="entry name" value="ZF_THAP"/>
    <property type="match status" value="1"/>
</dbReference>
<feature type="domain" description="THAP-type" evidence="6">
    <location>
        <begin position="1"/>
        <end position="70"/>
    </location>
</feature>
<keyword evidence="3" id="KW-0862">Zinc</keyword>
<reference evidence="7" key="2">
    <citation type="submission" date="2022-06" db="UniProtKB">
        <authorList>
            <consortium name="EnsemblMetazoa"/>
        </authorList>
    </citation>
    <scope>IDENTIFICATION</scope>
</reference>
<accession>A0A8R1W7B3</accession>
<dbReference type="EnsemblMetazoa" id="XM_003240736.4">
    <property type="protein sequence ID" value="XP_003240784.1"/>
    <property type="gene ID" value="LOC100572261"/>
</dbReference>
<evidence type="ECO:0000256" key="4">
    <source>
        <dbReference type="ARBA" id="ARBA00023125"/>
    </source>
</evidence>
<name>A0A8R1W7B3_ACYPI</name>
<evidence type="ECO:0000256" key="5">
    <source>
        <dbReference type="PROSITE-ProRule" id="PRU00309"/>
    </source>
</evidence>
<dbReference type="KEGG" id="api:100572261"/>
<dbReference type="OrthoDB" id="7683421at2759"/>
<dbReference type="Proteomes" id="UP000007819">
    <property type="component" value="Unassembled WGS sequence"/>
</dbReference>
<evidence type="ECO:0000256" key="3">
    <source>
        <dbReference type="ARBA" id="ARBA00022833"/>
    </source>
</evidence>